<dbReference type="EMBL" id="JACGWN010000004">
    <property type="protein sequence ID" value="KAL0453984.1"/>
    <property type="molecule type" value="Genomic_DNA"/>
</dbReference>
<dbReference type="PANTHER" id="PTHR11439">
    <property type="entry name" value="GAG-POL-RELATED RETROTRANSPOSON"/>
    <property type="match status" value="1"/>
</dbReference>
<reference evidence="1" key="2">
    <citation type="journal article" date="2024" name="Plant">
        <title>Genomic evolution and insights into agronomic trait innovations of Sesamum species.</title>
        <authorList>
            <person name="Miao H."/>
            <person name="Wang L."/>
            <person name="Qu L."/>
            <person name="Liu H."/>
            <person name="Sun Y."/>
            <person name="Le M."/>
            <person name="Wang Q."/>
            <person name="Wei S."/>
            <person name="Zheng Y."/>
            <person name="Lin W."/>
            <person name="Duan Y."/>
            <person name="Cao H."/>
            <person name="Xiong S."/>
            <person name="Wang X."/>
            <person name="Wei L."/>
            <person name="Li C."/>
            <person name="Ma Q."/>
            <person name="Ju M."/>
            <person name="Zhao R."/>
            <person name="Li G."/>
            <person name="Mu C."/>
            <person name="Tian Q."/>
            <person name="Mei H."/>
            <person name="Zhang T."/>
            <person name="Gao T."/>
            <person name="Zhang H."/>
        </authorList>
    </citation>
    <scope>NUCLEOTIDE SEQUENCE</scope>
    <source>
        <strain evidence="1">KEN1</strain>
    </source>
</reference>
<name>A0AAW2XJC3_9LAMI</name>
<proteinExistence type="predicted"/>
<dbReference type="PANTHER" id="PTHR11439:SF465">
    <property type="entry name" value="REVERSE TRANSCRIPTASE TY1_COPIA-TYPE DOMAIN-CONTAINING PROTEIN"/>
    <property type="match status" value="1"/>
</dbReference>
<protein>
    <submittedName>
        <fullName evidence="1">Retrovirus-related Pol polyprotein from transposon RE1</fullName>
    </submittedName>
</protein>
<reference evidence="1" key="1">
    <citation type="submission" date="2020-06" db="EMBL/GenBank/DDBJ databases">
        <authorList>
            <person name="Li T."/>
            <person name="Hu X."/>
            <person name="Zhang T."/>
            <person name="Song X."/>
            <person name="Zhang H."/>
            <person name="Dai N."/>
            <person name="Sheng W."/>
            <person name="Hou X."/>
            <person name="Wei L."/>
        </authorList>
    </citation>
    <scope>NUCLEOTIDE SEQUENCE</scope>
    <source>
        <strain evidence="1">KEN1</strain>
        <tissue evidence="1">Leaf</tissue>
    </source>
</reference>
<accession>A0AAW2XJC3</accession>
<evidence type="ECO:0000313" key="1">
    <source>
        <dbReference type="EMBL" id="KAL0453984.1"/>
    </source>
</evidence>
<comment type="caution">
    <text evidence="1">The sequence shown here is derived from an EMBL/GenBank/DDBJ whole genome shotgun (WGS) entry which is preliminary data.</text>
</comment>
<sequence length="161" mass="17807">MGHVKYFLGLEIARSSAGTSVAQQKYIWDLIANVGLEHAKSAVTPLPLGLKLTSCGGIVLADPEPYCRLIGRLLYFGFTRPDVSYSAQQLSQFVHHPCQQHLDAALHLVRYLKGSPTKGLFFPVHNSFLSRLICDTDWASCIDSRRSLTGYCIFLGSTFIS</sequence>
<dbReference type="AlphaFoldDB" id="A0AAW2XJC3"/>
<organism evidence="1">
    <name type="scientific">Sesamum latifolium</name>
    <dbReference type="NCBI Taxonomy" id="2727402"/>
    <lineage>
        <taxon>Eukaryota</taxon>
        <taxon>Viridiplantae</taxon>
        <taxon>Streptophyta</taxon>
        <taxon>Embryophyta</taxon>
        <taxon>Tracheophyta</taxon>
        <taxon>Spermatophyta</taxon>
        <taxon>Magnoliopsida</taxon>
        <taxon>eudicotyledons</taxon>
        <taxon>Gunneridae</taxon>
        <taxon>Pentapetalae</taxon>
        <taxon>asterids</taxon>
        <taxon>lamiids</taxon>
        <taxon>Lamiales</taxon>
        <taxon>Pedaliaceae</taxon>
        <taxon>Sesamum</taxon>
    </lineage>
</organism>
<gene>
    <name evidence="1" type="ORF">Slati_1376500</name>
</gene>